<evidence type="ECO:0000313" key="15">
    <source>
        <dbReference type="Proteomes" id="UP001139353"/>
    </source>
</evidence>
<keyword evidence="8" id="KW-0862">Zinc</keyword>
<organism evidence="14 15">
    <name type="scientific">Scleromatobacter humisilvae</name>
    <dbReference type="NCBI Taxonomy" id="2897159"/>
    <lineage>
        <taxon>Bacteria</taxon>
        <taxon>Pseudomonadati</taxon>
        <taxon>Pseudomonadota</taxon>
        <taxon>Betaproteobacteria</taxon>
        <taxon>Burkholderiales</taxon>
        <taxon>Sphaerotilaceae</taxon>
        <taxon>Scleromatobacter</taxon>
    </lineage>
</organism>
<dbReference type="PANTHER" id="PTHR39188">
    <property type="entry name" value="MEMBRANE-ASSOCIATED ZINC METALLOPROTEASE M50B"/>
    <property type="match status" value="1"/>
</dbReference>
<feature type="transmembrane region" description="Helical" evidence="12">
    <location>
        <begin position="210"/>
        <end position="227"/>
    </location>
</feature>
<feature type="transmembrane region" description="Helical" evidence="12">
    <location>
        <begin position="62"/>
        <end position="80"/>
    </location>
</feature>
<evidence type="ECO:0000256" key="10">
    <source>
        <dbReference type="ARBA" id="ARBA00023049"/>
    </source>
</evidence>
<dbReference type="RefSeq" id="WP_275684246.1">
    <property type="nucleotide sequence ID" value="NZ_JAJLJH010000007.1"/>
</dbReference>
<keyword evidence="6" id="KW-0479">Metal-binding</keyword>
<feature type="transmembrane region" description="Helical" evidence="12">
    <location>
        <begin position="29"/>
        <end position="50"/>
    </location>
</feature>
<evidence type="ECO:0000256" key="12">
    <source>
        <dbReference type="SAM" id="Phobius"/>
    </source>
</evidence>
<dbReference type="GO" id="GO:0006508">
    <property type="term" value="P:proteolysis"/>
    <property type="evidence" value="ECO:0007669"/>
    <property type="project" value="UniProtKB-KW"/>
</dbReference>
<sequence length="250" mass="27717">MSRIFLLLLAGLKFGKLFGTVGTMLIAVGVYAIVFGWRYAVGIVAMLFVHEMGHFMAARQRGLAVGLPTFIPFVGAWTELKDRPHDAETDAYIALAGPMIGTVAAIGAYFLGRNDGPNWLLAVSYTGFLLNLINMIPLPPLDGGRITAVLSPRIWLLGVPIIGALLWFHFSMILLLVAILAFPHVMAALRFDKNHPDNQRYFEVSPRVRWEYGLLYVGLIAFLAYMVNDVQRELSGVSRYDTRQTESGDV</sequence>
<dbReference type="EMBL" id="JAJLJH010000007">
    <property type="protein sequence ID" value="MCK9688203.1"/>
    <property type="molecule type" value="Genomic_DNA"/>
</dbReference>
<evidence type="ECO:0000256" key="9">
    <source>
        <dbReference type="ARBA" id="ARBA00022989"/>
    </source>
</evidence>
<evidence type="ECO:0000256" key="3">
    <source>
        <dbReference type="ARBA" id="ARBA00007931"/>
    </source>
</evidence>
<dbReference type="AlphaFoldDB" id="A0A9X2C0V2"/>
<dbReference type="GO" id="GO:0046872">
    <property type="term" value="F:metal ion binding"/>
    <property type="evidence" value="ECO:0007669"/>
    <property type="project" value="UniProtKB-KW"/>
</dbReference>
<evidence type="ECO:0000256" key="5">
    <source>
        <dbReference type="ARBA" id="ARBA00022692"/>
    </source>
</evidence>
<keyword evidence="9 12" id="KW-1133">Transmembrane helix</keyword>
<dbReference type="CDD" id="cd06160">
    <property type="entry name" value="S2P-M50_like_2"/>
    <property type="match status" value="1"/>
</dbReference>
<dbReference type="Proteomes" id="UP001139353">
    <property type="component" value="Unassembled WGS sequence"/>
</dbReference>
<keyword evidence="10" id="KW-0482">Metalloprotease</keyword>
<evidence type="ECO:0000259" key="13">
    <source>
        <dbReference type="Pfam" id="PF02163"/>
    </source>
</evidence>
<feature type="transmembrane region" description="Helical" evidence="12">
    <location>
        <begin position="92"/>
        <end position="112"/>
    </location>
</feature>
<name>A0A9X2C0V2_9BURK</name>
<dbReference type="GO" id="GO:0016020">
    <property type="term" value="C:membrane"/>
    <property type="evidence" value="ECO:0007669"/>
    <property type="project" value="UniProtKB-SubCell"/>
</dbReference>
<evidence type="ECO:0000256" key="7">
    <source>
        <dbReference type="ARBA" id="ARBA00022801"/>
    </source>
</evidence>
<dbReference type="Pfam" id="PF02163">
    <property type="entry name" value="Peptidase_M50"/>
    <property type="match status" value="1"/>
</dbReference>
<evidence type="ECO:0000256" key="1">
    <source>
        <dbReference type="ARBA" id="ARBA00001947"/>
    </source>
</evidence>
<keyword evidence="7" id="KW-0378">Hydrolase</keyword>
<protein>
    <submittedName>
        <fullName evidence="14">Site-2 protease family protein</fullName>
    </submittedName>
</protein>
<keyword evidence="11 12" id="KW-0472">Membrane</keyword>
<accession>A0A9X2C0V2</accession>
<keyword evidence="15" id="KW-1185">Reference proteome</keyword>
<evidence type="ECO:0000256" key="2">
    <source>
        <dbReference type="ARBA" id="ARBA00004141"/>
    </source>
</evidence>
<comment type="subcellular location">
    <subcellularLocation>
        <location evidence="2">Membrane</location>
        <topology evidence="2">Multi-pass membrane protein</topology>
    </subcellularLocation>
</comment>
<gene>
    <name evidence="14" type="ORF">LPC04_21055</name>
</gene>
<keyword evidence="5 12" id="KW-0812">Transmembrane</keyword>
<evidence type="ECO:0000256" key="8">
    <source>
        <dbReference type="ARBA" id="ARBA00022833"/>
    </source>
</evidence>
<feature type="transmembrane region" description="Helical" evidence="12">
    <location>
        <begin position="119"/>
        <end position="136"/>
    </location>
</feature>
<evidence type="ECO:0000256" key="6">
    <source>
        <dbReference type="ARBA" id="ARBA00022723"/>
    </source>
</evidence>
<reference evidence="14" key="1">
    <citation type="submission" date="2021-11" db="EMBL/GenBank/DDBJ databases">
        <title>BS-T2-15 a new species belonging to the Comamonadaceae family isolated from the soil of a French oak forest.</title>
        <authorList>
            <person name="Mieszkin S."/>
            <person name="Alain K."/>
        </authorList>
    </citation>
    <scope>NUCLEOTIDE SEQUENCE</scope>
    <source>
        <strain evidence="14">BS-T2-15</strain>
    </source>
</reference>
<dbReference type="GO" id="GO:0008237">
    <property type="term" value="F:metallopeptidase activity"/>
    <property type="evidence" value="ECO:0007669"/>
    <property type="project" value="UniProtKB-KW"/>
</dbReference>
<comment type="cofactor">
    <cofactor evidence="1">
        <name>Zn(2+)</name>
        <dbReference type="ChEBI" id="CHEBI:29105"/>
    </cofactor>
</comment>
<evidence type="ECO:0000256" key="4">
    <source>
        <dbReference type="ARBA" id="ARBA00022670"/>
    </source>
</evidence>
<comment type="similarity">
    <text evidence="3">Belongs to the peptidase M50B family.</text>
</comment>
<evidence type="ECO:0000256" key="11">
    <source>
        <dbReference type="ARBA" id="ARBA00023136"/>
    </source>
</evidence>
<feature type="transmembrane region" description="Helical" evidence="12">
    <location>
        <begin position="156"/>
        <end position="189"/>
    </location>
</feature>
<dbReference type="InterPro" id="IPR008915">
    <property type="entry name" value="Peptidase_M50"/>
</dbReference>
<feature type="domain" description="Peptidase M50" evidence="13">
    <location>
        <begin position="40"/>
        <end position="112"/>
    </location>
</feature>
<keyword evidence="4 14" id="KW-0645">Protease</keyword>
<comment type="caution">
    <text evidence="14">The sequence shown here is derived from an EMBL/GenBank/DDBJ whole genome shotgun (WGS) entry which is preliminary data.</text>
</comment>
<dbReference type="PANTHER" id="PTHR39188:SF3">
    <property type="entry name" value="STAGE IV SPORULATION PROTEIN FB"/>
    <property type="match status" value="1"/>
</dbReference>
<evidence type="ECO:0000313" key="14">
    <source>
        <dbReference type="EMBL" id="MCK9688203.1"/>
    </source>
</evidence>
<proteinExistence type="inferred from homology"/>